<dbReference type="Pfam" id="PF01138">
    <property type="entry name" value="RNase_PH"/>
    <property type="match status" value="1"/>
</dbReference>
<dbReference type="GO" id="GO:0000176">
    <property type="term" value="C:nuclear exosome (RNase complex)"/>
    <property type="evidence" value="ECO:0007669"/>
    <property type="project" value="UniProtKB-ARBA"/>
</dbReference>
<evidence type="ECO:0000256" key="3">
    <source>
        <dbReference type="ARBA" id="ARBA00022552"/>
    </source>
</evidence>
<sequence length="252" mass="27481">MTVSAAPEAVLSHLPRADGSATYSYAGYTITASANGPIEAQRRDEDPYRALVDVIVRPAAGVGGTRERHLESILESSLRQLILVNSFPRGLIQVVLQIRTTPENEYVNTKLVQAHLNLPVIPALLQTAVLALLSAAVPLKATATSAIVAVLARDDAKEMIVDPTPRQIEEALSTHVLAFTSHDDLLLVESEGDFSMQEWEKVHAAAQTVCCRPTKKAGVDMVLDDEQHATNDMRQFLRTTMEGKIAADLHWK</sequence>
<dbReference type="SUPFAM" id="SSF55666">
    <property type="entry name" value="Ribonuclease PH domain 2-like"/>
    <property type="match status" value="1"/>
</dbReference>
<dbReference type="GO" id="GO:0005730">
    <property type="term" value="C:nucleolus"/>
    <property type="evidence" value="ECO:0007669"/>
    <property type="project" value="TreeGrafter"/>
</dbReference>
<keyword evidence="5" id="KW-0539">Nucleus</keyword>
<dbReference type="SUPFAM" id="SSF54211">
    <property type="entry name" value="Ribosomal protein S5 domain 2-like"/>
    <property type="match status" value="1"/>
</dbReference>
<dbReference type="GeneID" id="41971006"/>
<comment type="similarity">
    <text evidence="2">Belongs to the RNase PH family.</text>
</comment>
<keyword evidence="8" id="KW-1185">Reference proteome</keyword>
<dbReference type="EMBL" id="SKBQ01000016">
    <property type="protein sequence ID" value="TPX16618.1"/>
    <property type="molecule type" value="Genomic_DNA"/>
</dbReference>
<feature type="domain" description="Exoribonuclease phosphorolytic" evidence="6">
    <location>
        <begin position="12"/>
        <end position="138"/>
    </location>
</feature>
<proteinExistence type="inferred from homology"/>
<dbReference type="PANTHER" id="PTHR11953">
    <property type="entry name" value="EXOSOME COMPLEX COMPONENT"/>
    <property type="match status" value="1"/>
</dbReference>
<comment type="subcellular location">
    <subcellularLocation>
        <location evidence="1">Nucleus</location>
    </subcellularLocation>
</comment>
<dbReference type="GO" id="GO:0003723">
    <property type="term" value="F:RNA binding"/>
    <property type="evidence" value="ECO:0007669"/>
    <property type="project" value="TreeGrafter"/>
</dbReference>
<dbReference type="RefSeq" id="XP_030998329.1">
    <property type="nucleotide sequence ID" value="XM_031137872.1"/>
</dbReference>
<evidence type="ECO:0000259" key="6">
    <source>
        <dbReference type="Pfam" id="PF01138"/>
    </source>
</evidence>
<evidence type="ECO:0000256" key="2">
    <source>
        <dbReference type="ARBA" id="ARBA00006678"/>
    </source>
</evidence>
<dbReference type="InterPro" id="IPR001247">
    <property type="entry name" value="ExoRNase_PH_dom1"/>
</dbReference>
<dbReference type="AlphaFoldDB" id="A0A507BIY3"/>
<dbReference type="STRING" id="1093900.A0A507BIY3"/>
<name>A0A507BIY3_9PEZI</name>
<dbReference type="GO" id="GO:0000177">
    <property type="term" value="C:cytoplasmic exosome (RNase complex)"/>
    <property type="evidence" value="ECO:0007669"/>
    <property type="project" value="TreeGrafter"/>
</dbReference>
<evidence type="ECO:0000256" key="4">
    <source>
        <dbReference type="ARBA" id="ARBA00022835"/>
    </source>
</evidence>
<evidence type="ECO:0000313" key="8">
    <source>
        <dbReference type="Proteomes" id="UP000319257"/>
    </source>
</evidence>
<dbReference type="InterPro" id="IPR036345">
    <property type="entry name" value="ExoRNase_PH_dom2_sf"/>
</dbReference>
<dbReference type="GO" id="GO:0034475">
    <property type="term" value="P:U4 snRNA 3'-end processing"/>
    <property type="evidence" value="ECO:0007669"/>
    <property type="project" value="TreeGrafter"/>
</dbReference>
<comment type="caution">
    <text evidence="7">The sequence shown here is derived from an EMBL/GenBank/DDBJ whole genome shotgun (WGS) entry which is preliminary data.</text>
</comment>
<dbReference type="CDD" id="cd11372">
    <property type="entry name" value="RNase_PH_RRP46"/>
    <property type="match status" value="1"/>
</dbReference>
<dbReference type="InterPro" id="IPR050080">
    <property type="entry name" value="RNase_PH"/>
</dbReference>
<dbReference type="PANTHER" id="PTHR11953:SF1">
    <property type="entry name" value="EXOSOME COMPLEX COMPONENT RRP46"/>
    <property type="match status" value="1"/>
</dbReference>
<dbReference type="InParanoid" id="A0A507BIY3"/>
<keyword evidence="4" id="KW-0271">Exosome</keyword>
<dbReference type="GO" id="GO:0006364">
    <property type="term" value="P:rRNA processing"/>
    <property type="evidence" value="ECO:0007669"/>
    <property type="project" value="UniProtKB-KW"/>
</dbReference>
<evidence type="ECO:0000256" key="5">
    <source>
        <dbReference type="ARBA" id="ARBA00023242"/>
    </source>
</evidence>
<dbReference type="InterPro" id="IPR020568">
    <property type="entry name" value="Ribosomal_Su5_D2-typ_SF"/>
</dbReference>
<dbReference type="Proteomes" id="UP000319257">
    <property type="component" value="Unassembled WGS sequence"/>
</dbReference>
<dbReference type="FunCoup" id="A0A507BIY3">
    <property type="interactions" value="234"/>
</dbReference>
<dbReference type="GO" id="GO:0071051">
    <property type="term" value="P:poly(A)-dependent snoRNA 3'-end processing"/>
    <property type="evidence" value="ECO:0007669"/>
    <property type="project" value="TreeGrafter"/>
</dbReference>
<dbReference type="GO" id="GO:0016075">
    <property type="term" value="P:rRNA catabolic process"/>
    <property type="evidence" value="ECO:0007669"/>
    <property type="project" value="TreeGrafter"/>
</dbReference>
<evidence type="ECO:0000256" key="1">
    <source>
        <dbReference type="ARBA" id="ARBA00004123"/>
    </source>
</evidence>
<keyword evidence="3" id="KW-0698">rRNA processing</keyword>
<dbReference type="OrthoDB" id="27298at2759"/>
<evidence type="ECO:0000313" key="7">
    <source>
        <dbReference type="EMBL" id="TPX16618.1"/>
    </source>
</evidence>
<protein>
    <recommendedName>
        <fullName evidence="6">Exoribonuclease phosphorolytic domain-containing protein</fullName>
    </recommendedName>
</protein>
<dbReference type="InterPro" id="IPR027408">
    <property type="entry name" value="PNPase/RNase_PH_dom_sf"/>
</dbReference>
<gene>
    <name evidence="7" type="ORF">E0L32_003559</name>
</gene>
<reference evidence="7 8" key="1">
    <citation type="submission" date="2019-06" db="EMBL/GenBank/DDBJ databases">
        <title>Draft genome sequence of the filamentous fungus Phialemoniopsis curvata isolated from diesel fuel.</title>
        <authorList>
            <person name="Varaljay V.A."/>
            <person name="Lyon W.J."/>
            <person name="Crouch A.L."/>
            <person name="Drake C.E."/>
            <person name="Hollomon J.M."/>
            <person name="Nadeau L.J."/>
            <person name="Nunn H.S."/>
            <person name="Stevenson B.S."/>
            <person name="Bojanowski C.L."/>
            <person name="Crookes-Goodson W.J."/>
        </authorList>
    </citation>
    <scope>NUCLEOTIDE SEQUENCE [LARGE SCALE GENOMIC DNA]</scope>
    <source>
        <strain evidence="7 8">D216</strain>
    </source>
</reference>
<dbReference type="Gene3D" id="3.30.230.70">
    <property type="entry name" value="GHMP Kinase, N-terminal domain"/>
    <property type="match status" value="1"/>
</dbReference>
<dbReference type="GO" id="GO:0071028">
    <property type="term" value="P:nuclear mRNA surveillance"/>
    <property type="evidence" value="ECO:0007669"/>
    <property type="project" value="TreeGrafter"/>
</dbReference>
<organism evidence="7 8">
    <name type="scientific">Thyridium curvatum</name>
    <dbReference type="NCBI Taxonomy" id="1093900"/>
    <lineage>
        <taxon>Eukaryota</taxon>
        <taxon>Fungi</taxon>
        <taxon>Dikarya</taxon>
        <taxon>Ascomycota</taxon>
        <taxon>Pezizomycotina</taxon>
        <taxon>Sordariomycetes</taxon>
        <taxon>Sordariomycetidae</taxon>
        <taxon>Thyridiales</taxon>
        <taxon>Thyridiaceae</taxon>
        <taxon>Thyridium</taxon>
    </lineage>
</organism>
<accession>A0A507BIY3</accession>